<dbReference type="PANTHER" id="PTHR34406:SF1">
    <property type="entry name" value="PROTEIN YCEI"/>
    <property type="match status" value="1"/>
</dbReference>
<reference evidence="3 4" key="1">
    <citation type="submission" date="2017-07" db="EMBL/GenBank/DDBJ databases">
        <title>Draft Genome Sequences of Select Purple Nonsulfur Bacteria.</title>
        <authorList>
            <person name="Lasarre B."/>
            <person name="Mckinlay J.B."/>
        </authorList>
    </citation>
    <scope>NUCLEOTIDE SEQUENCE [LARGE SCALE GENOMIC DNA]</scope>
    <source>
        <strain evidence="3 4">DSM 11907</strain>
    </source>
</reference>
<proteinExistence type="predicted"/>
<accession>A0A327KTM0</accession>
<dbReference type="EMBL" id="NPEU01000028">
    <property type="protein sequence ID" value="RAI40993.1"/>
    <property type="molecule type" value="Genomic_DNA"/>
</dbReference>
<dbReference type="RefSeq" id="WP_111355834.1">
    <property type="nucleotide sequence ID" value="NZ_NHSK01000063.1"/>
</dbReference>
<dbReference type="OrthoDB" id="9811006at2"/>
<sequence>MTTSIRAAGAAVLVAALLAATPLTAQTAPAELPGKVDVSRVAGGTYKVDPDHTQVAFTVNHFGFTDYFGLLGGSTGTLTLDPKRPGAAQVTIEIPLAAAVTTSKELDAHLQAADFFETAKFPKASFRSTRVEVDGERARIVGDLTLRGVTRPVVLDARFTGAGINPMNKAATIGFEATTSVKRSEFGMKFALPVVSDQVDLRIVAAFEKAE</sequence>
<feature type="chain" id="PRO_5016434503" description="Lipid/polyisoprenoid-binding YceI-like domain-containing protein" evidence="1">
    <location>
        <begin position="26"/>
        <end position="211"/>
    </location>
</feature>
<dbReference type="AlphaFoldDB" id="A0A327KTM0"/>
<dbReference type="SMART" id="SM00867">
    <property type="entry name" value="YceI"/>
    <property type="match status" value="1"/>
</dbReference>
<feature type="domain" description="Lipid/polyisoprenoid-binding YceI-like" evidence="2">
    <location>
        <begin position="45"/>
        <end position="208"/>
    </location>
</feature>
<feature type="signal peptide" evidence="1">
    <location>
        <begin position="1"/>
        <end position="25"/>
    </location>
</feature>
<dbReference type="PANTHER" id="PTHR34406">
    <property type="entry name" value="PROTEIN YCEI"/>
    <property type="match status" value="1"/>
</dbReference>
<evidence type="ECO:0000313" key="4">
    <source>
        <dbReference type="Proteomes" id="UP000248863"/>
    </source>
</evidence>
<protein>
    <recommendedName>
        <fullName evidence="2">Lipid/polyisoprenoid-binding YceI-like domain-containing protein</fullName>
    </recommendedName>
</protein>
<evidence type="ECO:0000313" key="3">
    <source>
        <dbReference type="EMBL" id="RAI40993.1"/>
    </source>
</evidence>
<dbReference type="InterPro" id="IPR007372">
    <property type="entry name" value="Lipid/polyisoprenoid-bd_YceI"/>
</dbReference>
<dbReference type="SUPFAM" id="SSF101874">
    <property type="entry name" value="YceI-like"/>
    <property type="match status" value="1"/>
</dbReference>
<dbReference type="Pfam" id="PF04264">
    <property type="entry name" value="YceI"/>
    <property type="match status" value="1"/>
</dbReference>
<keyword evidence="1" id="KW-0732">Signal</keyword>
<organism evidence="3 4">
    <name type="scientific">Rhodoplanes elegans</name>
    <dbReference type="NCBI Taxonomy" id="29408"/>
    <lineage>
        <taxon>Bacteria</taxon>
        <taxon>Pseudomonadati</taxon>
        <taxon>Pseudomonadota</taxon>
        <taxon>Alphaproteobacteria</taxon>
        <taxon>Hyphomicrobiales</taxon>
        <taxon>Nitrobacteraceae</taxon>
        <taxon>Rhodoplanes</taxon>
    </lineage>
</organism>
<evidence type="ECO:0000259" key="2">
    <source>
        <dbReference type="SMART" id="SM00867"/>
    </source>
</evidence>
<gene>
    <name evidence="3" type="ORF">CH338_04595</name>
</gene>
<dbReference type="InterPro" id="IPR036761">
    <property type="entry name" value="TTHA0802/YceI-like_sf"/>
</dbReference>
<dbReference type="Proteomes" id="UP000248863">
    <property type="component" value="Unassembled WGS sequence"/>
</dbReference>
<dbReference type="Gene3D" id="2.40.128.110">
    <property type="entry name" value="Lipid/polyisoprenoid-binding, YceI-like"/>
    <property type="match status" value="1"/>
</dbReference>
<keyword evidence="4" id="KW-1185">Reference proteome</keyword>
<name>A0A327KTM0_9BRAD</name>
<evidence type="ECO:0000256" key="1">
    <source>
        <dbReference type="SAM" id="SignalP"/>
    </source>
</evidence>
<comment type="caution">
    <text evidence="3">The sequence shown here is derived from an EMBL/GenBank/DDBJ whole genome shotgun (WGS) entry which is preliminary data.</text>
</comment>